<dbReference type="Proteomes" id="UP000235682">
    <property type="component" value="Unassembled WGS sequence"/>
</dbReference>
<evidence type="ECO:0000256" key="2">
    <source>
        <dbReference type="ARBA" id="ARBA00022692"/>
    </source>
</evidence>
<keyword evidence="7" id="KW-1185">Reference proteome</keyword>
<feature type="transmembrane region" description="Helical" evidence="5">
    <location>
        <begin position="194"/>
        <end position="213"/>
    </location>
</feature>
<evidence type="ECO:0000256" key="1">
    <source>
        <dbReference type="ARBA" id="ARBA00004141"/>
    </source>
</evidence>
<proteinExistence type="predicted"/>
<dbReference type="PANTHER" id="PTHR10361">
    <property type="entry name" value="SODIUM-BILE ACID COTRANSPORTER"/>
    <property type="match status" value="1"/>
</dbReference>
<feature type="transmembrane region" description="Helical" evidence="5">
    <location>
        <begin position="159"/>
        <end position="182"/>
    </location>
</feature>
<dbReference type="STRING" id="84521.SAMN04487994_10013"/>
<name>A0A1G8IGA7_9LACT</name>
<gene>
    <name evidence="6" type="ORF">CJ205_02930</name>
</gene>
<feature type="transmembrane region" description="Helical" evidence="5">
    <location>
        <begin position="98"/>
        <end position="118"/>
    </location>
</feature>
<evidence type="ECO:0000256" key="3">
    <source>
        <dbReference type="ARBA" id="ARBA00022989"/>
    </source>
</evidence>
<feature type="transmembrane region" description="Helical" evidence="5">
    <location>
        <begin position="125"/>
        <end position="147"/>
    </location>
</feature>
<comment type="subcellular location">
    <subcellularLocation>
        <location evidence="1">Membrane</location>
        <topology evidence="1">Multi-pass membrane protein</topology>
    </subcellularLocation>
</comment>
<dbReference type="Gene3D" id="1.20.1530.20">
    <property type="match status" value="1"/>
</dbReference>
<evidence type="ECO:0000313" key="7">
    <source>
        <dbReference type="Proteomes" id="UP000235682"/>
    </source>
</evidence>
<feature type="transmembrane region" description="Helical" evidence="5">
    <location>
        <begin position="40"/>
        <end position="58"/>
    </location>
</feature>
<keyword evidence="4 5" id="KW-0472">Membrane</keyword>
<dbReference type="GO" id="GO:0016020">
    <property type="term" value="C:membrane"/>
    <property type="evidence" value="ECO:0007669"/>
    <property type="project" value="UniProtKB-SubCell"/>
</dbReference>
<dbReference type="InterPro" id="IPR038770">
    <property type="entry name" value="Na+/solute_symporter_sf"/>
</dbReference>
<sequence length="336" mass="36448">MKTFSTMNQLFQKYLPVFVLLTAAAPLLNPEPFIWIAGMVPYMLQFIMFTMGMTMKPSDFSEISRRPWRVLLVTGLQFTFMPLSAYLLARAFNLPSEIALGLILVGSVPGGTSSNIMTYLAQGDVALSVTATSVSTLLSPFMTPILLSFYGEAFVPIEFWPMFVSIIQIVLLPIVGGLVVSHLLGTHTEKIKDLLPSFSTLAVLGVLAGTVAVNQELLLTTGVTIFLAVWLHNLSGYAMGYAICYLTNQSYAVTRAVAIEVGLQNTGLAASLGLQHFSPAAALAGAAGALVHTLFGTLYANFVSRRNVQPDEAIRKSTYYIAPQRVATSYARQSNR</sequence>
<dbReference type="InterPro" id="IPR002657">
    <property type="entry name" value="BilAc:Na_symport/Acr3"/>
</dbReference>
<dbReference type="OrthoDB" id="9806785at2"/>
<evidence type="ECO:0000256" key="5">
    <source>
        <dbReference type="SAM" id="Phobius"/>
    </source>
</evidence>
<comment type="caution">
    <text evidence="6">The sequence shown here is derived from an EMBL/GenBank/DDBJ whole genome shotgun (WGS) entry which is preliminary data.</text>
</comment>
<organism evidence="6 7">
    <name type="scientific">Dolosicoccus paucivorans</name>
    <dbReference type="NCBI Taxonomy" id="84521"/>
    <lineage>
        <taxon>Bacteria</taxon>
        <taxon>Bacillati</taxon>
        <taxon>Bacillota</taxon>
        <taxon>Bacilli</taxon>
        <taxon>Lactobacillales</taxon>
        <taxon>Aerococcaceae</taxon>
        <taxon>Dolosicoccus</taxon>
    </lineage>
</organism>
<protein>
    <submittedName>
        <fullName evidence="6">Bile acid:sodium symporter family protein</fullName>
    </submittedName>
</protein>
<keyword evidence="2 5" id="KW-0812">Transmembrane</keyword>
<dbReference type="AlphaFoldDB" id="A0A1G8IGA7"/>
<dbReference type="PANTHER" id="PTHR10361:SF28">
    <property type="entry name" value="P3 PROTEIN-RELATED"/>
    <property type="match status" value="1"/>
</dbReference>
<reference evidence="6 7" key="1">
    <citation type="submission" date="2017-09" db="EMBL/GenBank/DDBJ databases">
        <title>Bacterial strain isolated from the female urinary microbiota.</title>
        <authorList>
            <person name="Thomas-White K."/>
            <person name="Kumar N."/>
            <person name="Forster S."/>
            <person name="Putonti C."/>
            <person name="Lawley T."/>
            <person name="Wolfe A.J."/>
        </authorList>
    </citation>
    <scope>NUCLEOTIDE SEQUENCE [LARGE SCALE GENOMIC DNA]</scope>
    <source>
        <strain evidence="6 7">UMB0852</strain>
    </source>
</reference>
<dbReference type="InterPro" id="IPR004710">
    <property type="entry name" value="Bilac:Na_transpt"/>
</dbReference>
<feature type="transmembrane region" description="Helical" evidence="5">
    <location>
        <begin position="225"/>
        <end position="246"/>
    </location>
</feature>
<evidence type="ECO:0000313" key="6">
    <source>
        <dbReference type="EMBL" id="PMC58757.1"/>
    </source>
</evidence>
<evidence type="ECO:0000256" key="4">
    <source>
        <dbReference type="ARBA" id="ARBA00023136"/>
    </source>
</evidence>
<dbReference type="Pfam" id="PF01758">
    <property type="entry name" value="SBF"/>
    <property type="match status" value="1"/>
</dbReference>
<keyword evidence="3 5" id="KW-1133">Transmembrane helix</keyword>
<feature type="transmembrane region" description="Helical" evidence="5">
    <location>
        <begin position="70"/>
        <end position="92"/>
    </location>
</feature>
<dbReference type="EMBL" id="PNHE01000007">
    <property type="protein sequence ID" value="PMC58757.1"/>
    <property type="molecule type" value="Genomic_DNA"/>
</dbReference>
<dbReference type="RefSeq" id="WP_092083671.1">
    <property type="nucleotide sequence ID" value="NZ_FNEL01000001.1"/>
</dbReference>
<accession>A0A1G8IGA7</accession>